<evidence type="ECO:0000313" key="8">
    <source>
        <dbReference type="Proteomes" id="UP001642464"/>
    </source>
</evidence>
<comment type="cofactor">
    <cofactor evidence="3">
        <name>a divalent metal cation</name>
        <dbReference type="ChEBI" id="CHEBI:60240"/>
    </cofactor>
    <text evidence="3">Binds 2 divalent metal cations per subunit. Site 1 may preferentially bind zinc ions, while site 2 has a preference for magnesium and/or manganese ions.</text>
</comment>
<dbReference type="EMBL" id="CAXAMM010038673">
    <property type="protein sequence ID" value="CAK9079986.1"/>
    <property type="molecule type" value="Genomic_DNA"/>
</dbReference>
<sequence length="526" mass="60304">MGGSLATECSAKSETEKLHNCEDHDDPVRLTDTTVKKVTLEQHLSALDNRPPDAGDANVPCASTSTNHTFRTDNSDTKALDSSEDAKRQLLLIEEEVRSFAVKYRKVSSHRSDLSAETRVFFEEKIGSISDELRRLTRQVSVSTTSTESVMQTAYLGMRKRRFKSLRDVVRKVTTEIRIARILESWTEMTTPRRPGSASMETEMETSLISKNDMDVWDGVDVLDLDQKSHEPLFQIFMTIWQSQKMSLLVKARMQKVQEYVRAVEAGYHRANPYHNNAHAAEVTLMTYQIWSYLSAGSFKGYFEQVDLLVVLLAAAIHDIGHPATNNDFLVKTKTELALRYHDTAVLENFHLATAFELMRSRSVSMLDHNLPSPPVTSLRRRIVEIVLATDMAVHKKQVDEMVRLVERNVNRQEIDKRTLEQYIVHTADVGHPFRPVPQHHEWARRVNEEFLAQGDREKELGFTPIEMFDRDKAPPLPKNQLGFLQFVIQPLWKPMEALLDSKARPASLFLHRNIKVWQEELEPEA</sequence>
<feature type="compositionally biased region" description="Basic and acidic residues" evidence="4">
    <location>
        <begin position="11"/>
        <end position="27"/>
    </location>
</feature>
<dbReference type="InterPro" id="IPR003607">
    <property type="entry name" value="HD/PDEase_dom"/>
</dbReference>
<dbReference type="PRINTS" id="PR00387">
    <property type="entry name" value="PDIESTERASE1"/>
</dbReference>
<name>A0ABP0PV31_9DINO</name>
<dbReference type="PROSITE" id="PS00126">
    <property type="entry name" value="PDEASE_I_1"/>
    <property type="match status" value="1"/>
</dbReference>
<keyword evidence="2 3" id="KW-0378">Hydrolase</keyword>
<gene>
    <name evidence="6" type="ORF">SCF082_LOCUS38122</name>
    <name evidence="7" type="ORF">SCF082_LOCUS38151</name>
</gene>
<comment type="caution">
    <text evidence="6">The sequence shown here is derived from an EMBL/GenBank/DDBJ whole genome shotgun (WGS) entry which is preliminary data.</text>
</comment>
<keyword evidence="8" id="KW-1185">Reference proteome</keyword>
<accession>A0ABP0PV31</accession>
<dbReference type="PANTHER" id="PTHR11347">
    <property type="entry name" value="CYCLIC NUCLEOTIDE PHOSPHODIESTERASE"/>
    <property type="match status" value="1"/>
</dbReference>
<evidence type="ECO:0000256" key="3">
    <source>
        <dbReference type="RuleBase" id="RU363067"/>
    </source>
</evidence>
<evidence type="ECO:0000256" key="1">
    <source>
        <dbReference type="ARBA" id="ARBA00022723"/>
    </source>
</evidence>
<evidence type="ECO:0000256" key="2">
    <source>
        <dbReference type="ARBA" id="ARBA00022801"/>
    </source>
</evidence>
<feature type="region of interest" description="Disordered" evidence="4">
    <location>
        <begin position="1"/>
        <end position="27"/>
    </location>
</feature>
<dbReference type="EMBL" id="CAXAMM010038662">
    <property type="protein sequence ID" value="CAK9079902.1"/>
    <property type="molecule type" value="Genomic_DNA"/>
</dbReference>
<dbReference type="Gene3D" id="1.10.1300.10">
    <property type="entry name" value="3'5'-cyclic nucleotide phosphodiesterase, catalytic domain"/>
    <property type="match status" value="1"/>
</dbReference>
<organism evidence="6 8">
    <name type="scientific">Durusdinium trenchii</name>
    <dbReference type="NCBI Taxonomy" id="1381693"/>
    <lineage>
        <taxon>Eukaryota</taxon>
        <taxon>Sar</taxon>
        <taxon>Alveolata</taxon>
        <taxon>Dinophyceae</taxon>
        <taxon>Suessiales</taxon>
        <taxon>Symbiodiniaceae</taxon>
        <taxon>Durusdinium</taxon>
    </lineage>
</organism>
<protein>
    <recommendedName>
        <fullName evidence="3">Phosphodiesterase</fullName>
        <ecNumber evidence="3">3.1.4.-</ecNumber>
    </recommendedName>
</protein>
<dbReference type="InterPro" id="IPR023174">
    <property type="entry name" value="PDEase_CS"/>
</dbReference>
<dbReference type="InterPro" id="IPR036971">
    <property type="entry name" value="PDEase_catalytic_dom_sf"/>
</dbReference>
<comment type="similarity">
    <text evidence="3">Belongs to the cyclic nucleotide phosphodiesterase family.</text>
</comment>
<reference evidence="6 8" key="1">
    <citation type="submission" date="2024-02" db="EMBL/GenBank/DDBJ databases">
        <authorList>
            <person name="Chen Y."/>
            <person name="Shah S."/>
            <person name="Dougan E. K."/>
            <person name="Thang M."/>
            <person name="Chan C."/>
        </authorList>
    </citation>
    <scope>NUCLEOTIDE SEQUENCE [LARGE SCALE GENOMIC DNA]</scope>
</reference>
<dbReference type="SUPFAM" id="SSF109604">
    <property type="entry name" value="HD-domain/PDEase-like"/>
    <property type="match status" value="1"/>
</dbReference>
<dbReference type="Proteomes" id="UP001642464">
    <property type="component" value="Unassembled WGS sequence"/>
</dbReference>
<evidence type="ECO:0000259" key="5">
    <source>
        <dbReference type="PROSITE" id="PS51845"/>
    </source>
</evidence>
<dbReference type="InterPro" id="IPR002073">
    <property type="entry name" value="PDEase_catalytic_dom"/>
</dbReference>
<keyword evidence="1 3" id="KW-0479">Metal-binding</keyword>
<evidence type="ECO:0000313" key="7">
    <source>
        <dbReference type="EMBL" id="CAK9079986.1"/>
    </source>
</evidence>
<dbReference type="EC" id="3.1.4.-" evidence="3"/>
<dbReference type="Pfam" id="PF00233">
    <property type="entry name" value="PDEase_I"/>
    <property type="match status" value="1"/>
</dbReference>
<evidence type="ECO:0000256" key="4">
    <source>
        <dbReference type="SAM" id="MobiDB-lite"/>
    </source>
</evidence>
<dbReference type="SMART" id="SM00471">
    <property type="entry name" value="HDc"/>
    <property type="match status" value="1"/>
</dbReference>
<feature type="domain" description="PDEase" evidence="5">
    <location>
        <begin position="192"/>
        <end position="525"/>
    </location>
</feature>
<dbReference type="CDD" id="cd00077">
    <property type="entry name" value="HDc"/>
    <property type="match status" value="1"/>
</dbReference>
<dbReference type="PROSITE" id="PS51845">
    <property type="entry name" value="PDEASE_I_2"/>
    <property type="match status" value="1"/>
</dbReference>
<proteinExistence type="inferred from homology"/>
<evidence type="ECO:0000313" key="6">
    <source>
        <dbReference type="EMBL" id="CAK9079902.1"/>
    </source>
</evidence>
<dbReference type="InterPro" id="IPR023088">
    <property type="entry name" value="PDEase"/>
</dbReference>